<comment type="similarity">
    <text evidence="2">Belongs to the methyl-accepting chemotaxis (MCP) protein family.</text>
</comment>
<proteinExistence type="inferred from homology"/>
<dbReference type="PANTHER" id="PTHR32089">
    <property type="entry name" value="METHYL-ACCEPTING CHEMOTAXIS PROTEIN MCPB"/>
    <property type="match status" value="1"/>
</dbReference>
<feature type="coiled-coil region" evidence="4">
    <location>
        <begin position="299"/>
        <end position="357"/>
    </location>
</feature>
<keyword evidence="4" id="KW-0175">Coiled coil</keyword>
<name>A0A931ASZ8_9FIRM</name>
<dbReference type="GO" id="GO:0016020">
    <property type="term" value="C:membrane"/>
    <property type="evidence" value="ECO:0007669"/>
    <property type="project" value="InterPro"/>
</dbReference>
<gene>
    <name evidence="7" type="ORF">I0Q91_12450</name>
</gene>
<protein>
    <submittedName>
        <fullName evidence="7">Methyl-accepting chemotaxis protein</fullName>
    </submittedName>
</protein>
<dbReference type="EMBL" id="JADPIE010000008">
    <property type="protein sequence ID" value="MBF8437897.1"/>
    <property type="molecule type" value="Genomic_DNA"/>
</dbReference>
<dbReference type="InterPro" id="IPR004090">
    <property type="entry name" value="Chemotax_Me-accpt_rcpt"/>
</dbReference>
<keyword evidence="5" id="KW-1133">Transmembrane helix</keyword>
<dbReference type="Proteomes" id="UP000621436">
    <property type="component" value="Unassembled WGS sequence"/>
</dbReference>
<comment type="caution">
    <text evidence="7">The sequence shown here is derived from an EMBL/GenBank/DDBJ whole genome shotgun (WGS) entry which is preliminary data.</text>
</comment>
<dbReference type="Pfam" id="PF00015">
    <property type="entry name" value="MCPsignal"/>
    <property type="match status" value="1"/>
</dbReference>
<evidence type="ECO:0000256" key="3">
    <source>
        <dbReference type="PROSITE-ProRule" id="PRU00284"/>
    </source>
</evidence>
<dbReference type="Gene3D" id="1.10.287.950">
    <property type="entry name" value="Methyl-accepting chemotaxis protein"/>
    <property type="match status" value="1"/>
</dbReference>
<keyword evidence="1 3" id="KW-0807">Transducer</keyword>
<keyword evidence="8" id="KW-1185">Reference proteome</keyword>
<evidence type="ECO:0000313" key="7">
    <source>
        <dbReference type="EMBL" id="MBF8437897.1"/>
    </source>
</evidence>
<keyword evidence="5" id="KW-0812">Transmembrane</keyword>
<dbReference type="GO" id="GO:0007165">
    <property type="term" value="P:signal transduction"/>
    <property type="evidence" value="ECO:0007669"/>
    <property type="project" value="UniProtKB-KW"/>
</dbReference>
<evidence type="ECO:0000256" key="2">
    <source>
        <dbReference type="ARBA" id="ARBA00029447"/>
    </source>
</evidence>
<sequence>MFDRKFLLPILMILLLIAGPVFAYQISDLVNLSLLHIVIVLNVITGLLFIGIYQAKGRKDLSKFNQIMDLINQGDYRQKIELDKSNNFYPVATKINQLLNNIRELCSKTIETTAHTESRAKDLEEEVQTVSEMSAEITEAIDNVAQASEDQANKIEDISSTFNKINNYIINTNEKTEEIVTTSKESSEIAEKGSEMLTELSERSIKNNQAIKSTLNDLENLNEIFEEAKNIVEIITNIASETNLLALNASIEAARAGERGKSFEVVASQVRELAQEVDQSAGNISELLISVDSKLDLVHDQMENNAEIMEKQNDQTEQINSMLVNMKSIVKDNYQELEDLNSQTEMLSKSMKEAEESLEFITASSEENTATSQEVSSSVEKLNNLYEKINQMTVQLYDEASEAEMRLASKILDRTMLNLCYQLREISEVNDLNNKKLEEFIRDNNIDIASIIDKGGEFELSTSPDIIGVNIFEINEWIKNLDLDDSDDSLITPIHRRIEDDKLFKFATIPANDGSSMIQVGMALDSLNNI</sequence>
<feature type="domain" description="Methyl-accepting transducer" evidence="6">
    <location>
        <begin position="126"/>
        <end position="383"/>
    </location>
</feature>
<dbReference type="AlphaFoldDB" id="A0A931ASZ8"/>
<dbReference type="SMART" id="SM00283">
    <property type="entry name" value="MA"/>
    <property type="match status" value="1"/>
</dbReference>
<dbReference type="GO" id="GO:0006935">
    <property type="term" value="P:chemotaxis"/>
    <property type="evidence" value="ECO:0007669"/>
    <property type="project" value="InterPro"/>
</dbReference>
<evidence type="ECO:0000256" key="1">
    <source>
        <dbReference type="ARBA" id="ARBA00023224"/>
    </source>
</evidence>
<organism evidence="7 8">
    <name type="scientific">Halonatronomonas betaini</name>
    <dbReference type="NCBI Taxonomy" id="2778430"/>
    <lineage>
        <taxon>Bacteria</taxon>
        <taxon>Bacillati</taxon>
        <taxon>Bacillota</taxon>
        <taxon>Clostridia</taxon>
        <taxon>Halanaerobiales</taxon>
        <taxon>Halarsenatibacteraceae</taxon>
        <taxon>Halonatronomonas</taxon>
    </lineage>
</organism>
<dbReference type="PANTHER" id="PTHR32089:SF112">
    <property type="entry name" value="LYSOZYME-LIKE PROTEIN-RELATED"/>
    <property type="match status" value="1"/>
</dbReference>
<evidence type="ECO:0000313" key="8">
    <source>
        <dbReference type="Proteomes" id="UP000621436"/>
    </source>
</evidence>
<dbReference type="GO" id="GO:0004888">
    <property type="term" value="F:transmembrane signaling receptor activity"/>
    <property type="evidence" value="ECO:0007669"/>
    <property type="project" value="InterPro"/>
</dbReference>
<evidence type="ECO:0000256" key="4">
    <source>
        <dbReference type="SAM" id="Coils"/>
    </source>
</evidence>
<feature type="coiled-coil region" evidence="4">
    <location>
        <begin position="120"/>
        <end position="150"/>
    </location>
</feature>
<evidence type="ECO:0000259" key="6">
    <source>
        <dbReference type="PROSITE" id="PS50111"/>
    </source>
</evidence>
<dbReference type="PROSITE" id="PS50111">
    <property type="entry name" value="CHEMOTAXIS_TRANSDUC_2"/>
    <property type="match status" value="1"/>
</dbReference>
<accession>A0A931ASZ8</accession>
<dbReference type="PRINTS" id="PR00260">
    <property type="entry name" value="CHEMTRNSDUCR"/>
</dbReference>
<evidence type="ECO:0000256" key="5">
    <source>
        <dbReference type="SAM" id="Phobius"/>
    </source>
</evidence>
<feature type="transmembrane region" description="Helical" evidence="5">
    <location>
        <begin position="33"/>
        <end position="53"/>
    </location>
</feature>
<reference evidence="7" key="1">
    <citation type="submission" date="2020-11" db="EMBL/GenBank/DDBJ databases">
        <title>Halonatronomonas betainensis gen. nov., sp. nov. a novel haloalkaliphilic representative of the family Halanaerobiacae capable of betaine degradation.</title>
        <authorList>
            <person name="Boltyanskaya Y."/>
            <person name="Kevbrin V."/>
            <person name="Detkova E."/>
            <person name="Grouzdev D.S."/>
            <person name="Koziaeva V."/>
            <person name="Zhilina T."/>
        </authorList>
    </citation>
    <scope>NUCLEOTIDE SEQUENCE</scope>
    <source>
        <strain evidence="7">Z-7014</strain>
    </source>
</reference>
<dbReference type="SUPFAM" id="SSF58104">
    <property type="entry name" value="Methyl-accepting chemotaxis protein (MCP) signaling domain"/>
    <property type="match status" value="1"/>
</dbReference>
<keyword evidence="5" id="KW-0472">Membrane</keyword>
<dbReference type="RefSeq" id="WP_270454954.1">
    <property type="nucleotide sequence ID" value="NZ_JADPIE010000008.1"/>
</dbReference>
<dbReference type="InterPro" id="IPR004089">
    <property type="entry name" value="MCPsignal_dom"/>
</dbReference>